<comment type="caution">
    <text evidence="1">The sequence shown here is derived from an EMBL/GenBank/DDBJ whole genome shotgun (WGS) entry which is preliminary data.</text>
</comment>
<sequence length="108" mass="11775">MKEQVQGVAGIQQVHFGGRGYCSKEERGHVESPYHGLPVGKVPAFFGCPECVCERLGAFRPFAGPERRALLGEGPGKELDDAQLVSAGRWFDGRGLREESGHEPPQIE</sequence>
<gene>
    <name evidence="1" type="ORF">GCM10010439_18680</name>
</gene>
<name>A0ABN3U2G0_9ACTN</name>
<accession>A0ABN3U2G0</accession>
<protein>
    <submittedName>
        <fullName evidence="1">Uncharacterized protein</fullName>
    </submittedName>
</protein>
<evidence type="ECO:0000313" key="2">
    <source>
        <dbReference type="Proteomes" id="UP001501842"/>
    </source>
</evidence>
<dbReference type="EMBL" id="BAAATZ010000006">
    <property type="protein sequence ID" value="GAA2723428.1"/>
    <property type="molecule type" value="Genomic_DNA"/>
</dbReference>
<evidence type="ECO:0000313" key="1">
    <source>
        <dbReference type="EMBL" id="GAA2723428.1"/>
    </source>
</evidence>
<reference evidence="1 2" key="1">
    <citation type="journal article" date="2019" name="Int. J. Syst. Evol. Microbiol.">
        <title>The Global Catalogue of Microorganisms (GCM) 10K type strain sequencing project: providing services to taxonomists for standard genome sequencing and annotation.</title>
        <authorList>
            <consortium name="The Broad Institute Genomics Platform"/>
            <consortium name="The Broad Institute Genome Sequencing Center for Infectious Disease"/>
            <person name="Wu L."/>
            <person name="Ma J."/>
        </authorList>
    </citation>
    <scope>NUCLEOTIDE SEQUENCE [LARGE SCALE GENOMIC DNA]</scope>
    <source>
        <strain evidence="1 2">JCM 8201</strain>
    </source>
</reference>
<organism evidence="1 2">
    <name type="scientific">Actinocorallia aurantiaca</name>
    <dbReference type="NCBI Taxonomy" id="46204"/>
    <lineage>
        <taxon>Bacteria</taxon>
        <taxon>Bacillati</taxon>
        <taxon>Actinomycetota</taxon>
        <taxon>Actinomycetes</taxon>
        <taxon>Streptosporangiales</taxon>
        <taxon>Thermomonosporaceae</taxon>
        <taxon>Actinocorallia</taxon>
    </lineage>
</organism>
<dbReference type="Proteomes" id="UP001501842">
    <property type="component" value="Unassembled WGS sequence"/>
</dbReference>
<proteinExistence type="predicted"/>
<keyword evidence="2" id="KW-1185">Reference proteome</keyword>